<protein>
    <submittedName>
        <fullName evidence="2">Uncharacterized protein</fullName>
    </submittedName>
</protein>
<dbReference type="InterPro" id="IPR013785">
    <property type="entry name" value="Aldolase_TIM"/>
</dbReference>
<dbReference type="SUPFAM" id="SSF51395">
    <property type="entry name" value="FMN-linked oxidoreductases"/>
    <property type="match status" value="1"/>
</dbReference>
<sequence length="311" mass="34934">MPDWSYRTLFQPLLFSLSDERARRLTLGAMRGLYRFPLGKQLIQHMGHMAPSPKLSRHLLGVELASPVAIAGDIDPERLGVEPLSLFGAGLLDLGMVTEEPIVGTIIRNDKEGGLQLSHPWVNQGKEALLARLRDIGSISTPLTVRLGYKPTASVEEITHERTRLLRELAPFLSFFILDETHHRDWDQREWMEHLAAVAAVSREMHKPLIAHDRAGFGGTLLATGIVFLLTALWGIRQGERWVWWALFLSGLPGFVAGIGVHFDVGYIDHFHLLPAYIALGLYVAGLVLTYPYLMDKKQTKILLMEQSRHV</sequence>
<organism evidence="2 3">
    <name type="scientific">Desmospora activa DSM 45169</name>
    <dbReference type="NCBI Taxonomy" id="1121389"/>
    <lineage>
        <taxon>Bacteria</taxon>
        <taxon>Bacillati</taxon>
        <taxon>Bacillota</taxon>
        <taxon>Bacilli</taxon>
        <taxon>Bacillales</taxon>
        <taxon>Thermoactinomycetaceae</taxon>
        <taxon>Desmospora</taxon>
    </lineage>
</organism>
<keyword evidence="1" id="KW-0472">Membrane</keyword>
<evidence type="ECO:0000256" key="1">
    <source>
        <dbReference type="SAM" id="Phobius"/>
    </source>
</evidence>
<dbReference type="RefSeq" id="WP_107728285.1">
    <property type="nucleotide sequence ID" value="NZ_PZZP01000003.1"/>
</dbReference>
<gene>
    <name evidence="2" type="ORF">C8J48_3293</name>
</gene>
<evidence type="ECO:0000313" key="2">
    <source>
        <dbReference type="EMBL" id="PTM54641.1"/>
    </source>
</evidence>
<evidence type="ECO:0000313" key="3">
    <source>
        <dbReference type="Proteomes" id="UP000241639"/>
    </source>
</evidence>
<dbReference type="OrthoDB" id="9802377at2"/>
<feature type="transmembrane region" description="Helical" evidence="1">
    <location>
        <begin position="215"/>
        <end position="236"/>
    </location>
</feature>
<keyword evidence="1" id="KW-0812">Transmembrane</keyword>
<comment type="caution">
    <text evidence="2">The sequence shown here is derived from an EMBL/GenBank/DDBJ whole genome shotgun (WGS) entry which is preliminary data.</text>
</comment>
<dbReference type="AlphaFoldDB" id="A0A2T4Z1L8"/>
<feature type="transmembrane region" description="Helical" evidence="1">
    <location>
        <begin position="275"/>
        <end position="294"/>
    </location>
</feature>
<accession>A0A2T4Z1L8</accession>
<keyword evidence="3" id="KW-1185">Reference proteome</keyword>
<dbReference type="Proteomes" id="UP000241639">
    <property type="component" value="Unassembled WGS sequence"/>
</dbReference>
<name>A0A2T4Z1L8_9BACL</name>
<feature type="transmembrane region" description="Helical" evidence="1">
    <location>
        <begin position="243"/>
        <end position="263"/>
    </location>
</feature>
<dbReference type="EMBL" id="PZZP01000003">
    <property type="protein sequence ID" value="PTM54641.1"/>
    <property type="molecule type" value="Genomic_DNA"/>
</dbReference>
<proteinExistence type="predicted"/>
<keyword evidence="1" id="KW-1133">Transmembrane helix</keyword>
<reference evidence="2 3" key="1">
    <citation type="submission" date="2018-04" db="EMBL/GenBank/DDBJ databases">
        <title>Genomic Encyclopedia of Archaeal and Bacterial Type Strains, Phase II (KMG-II): from individual species to whole genera.</title>
        <authorList>
            <person name="Goeker M."/>
        </authorList>
    </citation>
    <scope>NUCLEOTIDE SEQUENCE [LARGE SCALE GENOMIC DNA]</scope>
    <source>
        <strain evidence="2 3">DSM 45169</strain>
    </source>
</reference>
<dbReference type="Gene3D" id="3.20.20.70">
    <property type="entry name" value="Aldolase class I"/>
    <property type="match status" value="1"/>
</dbReference>